<dbReference type="InterPro" id="IPR036318">
    <property type="entry name" value="FAD-bd_PCMH-like_sf"/>
</dbReference>
<protein>
    <submittedName>
        <fullName evidence="7">FAD-binding protein</fullName>
    </submittedName>
</protein>
<dbReference type="Proteomes" id="UP000679629">
    <property type="component" value="Chromosome"/>
</dbReference>
<dbReference type="InterPro" id="IPR016169">
    <property type="entry name" value="FAD-bd_PCMH_sub2"/>
</dbReference>
<keyword evidence="5" id="KW-0560">Oxidoreductase</keyword>
<accession>A0ABX8FSN1</accession>
<evidence type="ECO:0000256" key="1">
    <source>
        <dbReference type="ARBA" id="ARBA00001974"/>
    </source>
</evidence>
<evidence type="ECO:0000259" key="6">
    <source>
        <dbReference type="PROSITE" id="PS51387"/>
    </source>
</evidence>
<evidence type="ECO:0000256" key="3">
    <source>
        <dbReference type="ARBA" id="ARBA00022630"/>
    </source>
</evidence>
<dbReference type="Pfam" id="PF01565">
    <property type="entry name" value="FAD_binding_4"/>
    <property type="match status" value="1"/>
</dbReference>
<proteinExistence type="inferred from homology"/>
<dbReference type="InterPro" id="IPR006094">
    <property type="entry name" value="Oxid_FAD_bind_N"/>
</dbReference>
<feature type="domain" description="FAD-binding PCMH-type" evidence="6">
    <location>
        <begin position="70"/>
        <end position="250"/>
    </location>
</feature>
<dbReference type="InterPro" id="IPR006311">
    <property type="entry name" value="TAT_signal"/>
</dbReference>
<dbReference type="InterPro" id="IPR012951">
    <property type="entry name" value="BBE"/>
</dbReference>
<name>A0ABX8FSN1_9ACTN</name>
<keyword evidence="8" id="KW-1185">Reference proteome</keyword>
<keyword evidence="3" id="KW-0285">Flavoprotein</keyword>
<dbReference type="Gene3D" id="3.30.465.10">
    <property type="match status" value="1"/>
</dbReference>
<dbReference type="SUPFAM" id="SSF56176">
    <property type="entry name" value="FAD-binding/transporter-associated domain-like"/>
    <property type="match status" value="1"/>
</dbReference>
<comment type="similarity">
    <text evidence="2">Belongs to the oxygen-dependent FAD-linked oxidoreductase family.</text>
</comment>
<evidence type="ECO:0000256" key="2">
    <source>
        <dbReference type="ARBA" id="ARBA00005466"/>
    </source>
</evidence>
<evidence type="ECO:0000256" key="4">
    <source>
        <dbReference type="ARBA" id="ARBA00022827"/>
    </source>
</evidence>
<evidence type="ECO:0000313" key="7">
    <source>
        <dbReference type="EMBL" id="QWB24017.1"/>
    </source>
</evidence>
<dbReference type="PANTHER" id="PTHR42973:SF39">
    <property type="entry name" value="FAD-BINDING PCMH-TYPE DOMAIN-CONTAINING PROTEIN"/>
    <property type="match status" value="1"/>
</dbReference>
<evidence type="ECO:0000256" key="5">
    <source>
        <dbReference type="ARBA" id="ARBA00023002"/>
    </source>
</evidence>
<dbReference type="EMBL" id="CP075896">
    <property type="protein sequence ID" value="QWB24017.1"/>
    <property type="molecule type" value="Genomic_DNA"/>
</dbReference>
<dbReference type="InterPro" id="IPR016166">
    <property type="entry name" value="FAD-bd_PCMH"/>
</dbReference>
<dbReference type="RefSeq" id="WP_215119875.1">
    <property type="nucleotide sequence ID" value="NZ_CP075896.1"/>
</dbReference>
<reference evidence="8" key="1">
    <citation type="submission" date="2021-05" db="EMBL/GenBank/DDBJ databases">
        <title>Direct Submission.</title>
        <authorList>
            <person name="Li K."/>
            <person name="Gao J."/>
        </authorList>
    </citation>
    <scope>NUCLEOTIDE SEQUENCE [LARGE SCALE GENOMIC DNA]</scope>
    <source>
        <strain evidence="8">MG62</strain>
    </source>
</reference>
<gene>
    <name evidence="7" type="ORF">KJK29_16225</name>
</gene>
<evidence type="ECO:0000313" key="8">
    <source>
        <dbReference type="Proteomes" id="UP000679629"/>
    </source>
</evidence>
<dbReference type="PANTHER" id="PTHR42973">
    <property type="entry name" value="BINDING OXIDOREDUCTASE, PUTATIVE (AFU_ORTHOLOGUE AFUA_1G17690)-RELATED"/>
    <property type="match status" value="1"/>
</dbReference>
<sequence>MGGFSRRGFLRTTGAGAAAVATTGAAAAPAEAARARARANVCVPESPVTTVAAADPRYGELVSRGFNARFVGAPDLVHVVHTPKQIDQVVTDAVAAGKRIAVRSGGHCFENFADHRDVRVLIDTSPMRAVYFDKEHRAFAVQPAATLGEVYRTLFYDYGVTLPAGVCPQVGAGGHVAGGGYGPLTRRDGTVVDHLYGVEVVVVDANGKARTLTATRERDDPHHDLWWAHTGGGGGNFGIVTRYLFRTPGASGDDPAGLLPKPPTRLRSTYVTWSWADLDLAKFTRLVTNFSKWYEQNHADARYGSLYSTLHLNTHAIGSISLDIRFDGGRADAAELIERYVAAVNAGTGLEPAVEHTDDLWLQATLGARFDTGGYDRHKSKSAYLRRSWTPERIKTVHKHLTDPAFEGWGAVDLYSYGGKVNTVAPGATAVPQRDSILKAWFSATWMDPGLDDVHLNWIRELYRDVFRDTGGVPVPNDDHDGCYINYPDTDLADPRWNTSDVPWHTLYYKDGYRRLQKVKAKYDPRGVFQHPLSVRLP</sequence>
<comment type="cofactor">
    <cofactor evidence="1">
        <name>FAD</name>
        <dbReference type="ChEBI" id="CHEBI:57692"/>
    </cofactor>
</comment>
<keyword evidence="4" id="KW-0274">FAD</keyword>
<dbReference type="InterPro" id="IPR050416">
    <property type="entry name" value="FAD-linked_Oxidoreductase"/>
</dbReference>
<dbReference type="PROSITE" id="PS51318">
    <property type="entry name" value="TAT"/>
    <property type="match status" value="1"/>
</dbReference>
<organism evidence="7 8">
    <name type="scientific">Streptomyces koelreuteriae</name>
    <dbReference type="NCBI Taxonomy" id="2838015"/>
    <lineage>
        <taxon>Bacteria</taxon>
        <taxon>Bacillati</taxon>
        <taxon>Actinomycetota</taxon>
        <taxon>Actinomycetes</taxon>
        <taxon>Kitasatosporales</taxon>
        <taxon>Streptomycetaceae</taxon>
        <taxon>Streptomyces</taxon>
    </lineage>
</organism>
<dbReference type="Pfam" id="PF08031">
    <property type="entry name" value="BBE"/>
    <property type="match status" value="1"/>
</dbReference>
<dbReference type="Gene3D" id="3.40.462.20">
    <property type="match status" value="1"/>
</dbReference>
<dbReference type="PROSITE" id="PS51387">
    <property type="entry name" value="FAD_PCMH"/>
    <property type="match status" value="1"/>
</dbReference>